<dbReference type="PANTHER" id="PTHR30582">
    <property type="entry name" value="L,D-TRANSPEPTIDASE"/>
    <property type="match status" value="1"/>
</dbReference>
<dbReference type="UniPathway" id="UPA00219"/>
<evidence type="ECO:0000313" key="10">
    <source>
        <dbReference type="EMBL" id="RZS63740.1"/>
    </source>
</evidence>
<keyword evidence="6 7" id="KW-0961">Cell wall biogenesis/degradation</keyword>
<dbReference type="GO" id="GO:0071555">
    <property type="term" value="P:cell wall organization"/>
    <property type="evidence" value="ECO:0007669"/>
    <property type="project" value="UniProtKB-UniRule"/>
</dbReference>
<dbReference type="GO" id="GO:0016740">
    <property type="term" value="F:transferase activity"/>
    <property type="evidence" value="ECO:0007669"/>
    <property type="project" value="UniProtKB-KW"/>
</dbReference>
<dbReference type="GO" id="GO:0008360">
    <property type="term" value="P:regulation of cell shape"/>
    <property type="evidence" value="ECO:0007669"/>
    <property type="project" value="UniProtKB-UniRule"/>
</dbReference>
<dbReference type="RefSeq" id="WP_068374545.1">
    <property type="nucleotide sequence ID" value="NZ_CBCSEB010000027.1"/>
</dbReference>
<dbReference type="InterPro" id="IPR005490">
    <property type="entry name" value="LD_TPept_cat_dom"/>
</dbReference>
<evidence type="ECO:0000256" key="8">
    <source>
        <dbReference type="SAM" id="SignalP"/>
    </source>
</evidence>
<organism evidence="10 11">
    <name type="scientific">Kerstersia gyiorum</name>
    <dbReference type="NCBI Taxonomy" id="206506"/>
    <lineage>
        <taxon>Bacteria</taxon>
        <taxon>Pseudomonadati</taxon>
        <taxon>Pseudomonadota</taxon>
        <taxon>Betaproteobacteria</taxon>
        <taxon>Burkholderiales</taxon>
        <taxon>Alcaligenaceae</taxon>
        <taxon>Kerstersia</taxon>
    </lineage>
</organism>
<feature type="active site" description="Proton donor/acceptor" evidence="7">
    <location>
        <position position="132"/>
    </location>
</feature>
<evidence type="ECO:0000256" key="4">
    <source>
        <dbReference type="ARBA" id="ARBA00022960"/>
    </source>
</evidence>
<dbReference type="PROSITE" id="PS52029">
    <property type="entry name" value="LD_TPASE"/>
    <property type="match status" value="1"/>
</dbReference>
<evidence type="ECO:0000259" key="9">
    <source>
        <dbReference type="PROSITE" id="PS52029"/>
    </source>
</evidence>
<keyword evidence="5 7" id="KW-0573">Peptidoglycan synthesis</keyword>
<comment type="pathway">
    <text evidence="1 7">Cell wall biogenesis; peptidoglycan biosynthesis.</text>
</comment>
<keyword evidence="4 7" id="KW-0133">Cell shape</keyword>
<feature type="chain" id="PRO_5030104693" evidence="8">
    <location>
        <begin position="31"/>
        <end position="347"/>
    </location>
</feature>
<dbReference type="GO" id="GO:0071972">
    <property type="term" value="F:peptidoglycan L,D-transpeptidase activity"/>
    <property type="evidence" value="ECO:0007669"/>
    <property type="project" value="TreeGrafter"/>
</dbReference>
<evidence type="ECO:0000256" key="7">
    <source>
        <dbReference type="PROSITE-ProRule" id="PRU01373"/>
    </source>
</evidence>
<dbReference type="GO" id="GO:0005576">
    <property type="term" value="C:extracellular region"/>
    <property type="evidence" value="ECO:0007669"/>
    <property type="project" value="TreeGrafter"/>
</dbReference>
<feature type="active site" description="Nucleophile" evidence="7">
    <location>
        <position position="145"/>
    </location>
</feature>
<dbReference type="PANTHER" id="PTHR30582:SF2">
    <property type="entry name" value="L,D-TRANSPEPTIDASE YCIB-RELATED"/>
    <property type="match status" value="1"/>
</dbReference>
<evidence type="ECO:0000256" key="6">
    <source>
        <dbReference type="ARBA" id="ARBA00023316"/>
    </source>
</evidence>
<dbReference type="GO" id="GO:0018104">
    <property type="term" value="P:peptidoglycan-protein cross-linking"/>
    <property type="evidence" value="ECO:0007669"/>
    <property type="project" value="TreeGrafter"/>
</dbReference>
<reference evidence="10 11" key="1">
    <citation type="submission" date="2019-02" db="EMBL/GenBank/DDBJ databases">
        <title>Genomic Encyclopedia of Type Strains, Phase IV (KMG-IV): sequencing the most valuable type-strain genomes for metagenomic binning, comparative biology and taxonomic classification.</title>
        <authorList>
            <person name="Goeker M."/>
        </authorList>
    </citation>
    <scope>NUCLEOTIDE SEQUENCE [LARGE SCALE GENOMIC DNA]</scope>
    <source>
        <strain evidence="10 11">DSM 16618</strain>
    </source>
</reference>
<sequence length="347" mass="37163">MDKTPQRRRLLAQAAALGLVSLLPIGSVFAAAPGTVPAGKPQLRPGDFYWHPEIAPAGPLIVLVSLDEQRLYVYRNGIAIAASTISSGKEGHETPTGVFTILQKSKDHRSNLYNNAPMPYMQRLTWDGIALHGGSLPGYPASHGCVRLPHKFAQKLFSETRRGDTVVVSNAKVNPAAIAYPALLAPVSSDPSQLPAALVASFESGEFWDPSLAPDSGPVNVLASLAEQRVYVLRDGIVIGAAPLVAAPEARFEGTLLLVMGEEILNEPSPLDPQRQRHHWTSYALLGNPPALQTLEDGIKAPPEFMQQLYSVLKPGTTILVTSLPAIRPEPLPPGAAPPARILESDY</sequence>
<dbReference type="EMBL" id="SGWZ01000008">
    <property type="protein sequence ID" value="RZS63740.1"/>
    <property type="molecule type" value="Genomic_DNA"/>
</dbReference>
<dbReference type="SUPFAM" id="SSF141523">
    <property type="entry name" value="L,D-transpeptidase catalytic domain-like"/>
    <property type="match status" value="1"/>
</dbReference>
<dbReference type="PROSITE" id="PS51318">
    <property type="entry name" value="TAT"/>
    <property type="match status" value="1"/>
</dbReference>
<dbReference type="OrthoDB" id="463216at2"/>
<evidence type="ECO:0000256" key="2">
    <source>
        <dbReference type="ARBA" id="ARBA00005992"/>
    </source>
</evidence>
<evidence type="ECO:0000256" key="1">
    <source>
        <dbReference type="ARBA" id="ARBA00004752"/>
    </source>
</evidence>
<comment type="similarity">
    <text evidence="2">Belongs to the YkuD family.</text>
</comment>
<dbReference type="InterPro" id="IPR006311">
    <property type="entry name" value="TAT_signal"/>
</dbReference>
<accession>A0A4V2EYP8</accession>
<dbReference type="CDD" id="cd16913">
    <property type="entry name" value="YkuD_like"/>
    <property type="match status" value="1"/>
</dbReference>
<protein>
    <submittedName>
        <fullName evidence="10">L,D-transpeptidase-like protein</fullName>
    </submittedName>
</protein>
<dbReference type="InterPro" id="IPR050979">
    <property type="entry name" value="LD-transpeptidase"/>
</dbReference>
<evidence type="ECO:0000313" key="11">
    <source>
        <dbReference type="Proteomes" id="UP000292039"/>
    </source>
</evidence>
<keyword evidence="3" id="KW-0808">Transferase</keyword>
<keyword evidence="8" id="KW-0732">Signal</keyword>
<evidence type="ECO:0000256" key="3">
    <source>
        <dbReference type="ARBA" id="ARBA00022679"/>
    </source>
</evidence>
<feature type="domain" description="L,D-TPase catalytic" evidence="9">
    <location>
        <begin position="60"/>
        <end position="169"/>
    </location>
</feature>
<dbReference type="Pfam" id="PF03734">
    <property type="entry name" value="YkuD"/>
    <property type="match status" value="1"/>
</dbReference>
<comment type="caution">
    <text evidence="10">The sequence shown here is derived from an EMBL/GenBank/DDBJ whole genome shotgun (WGS) entry which is preliminary data.</text>
</comment>
<dbReference type="Proteomes" id="UP000292039">
    <property type="component" value="Unassembled WGS sequence"/>
</dbReference>
<dbReference type="AlphaFoldDB" id="A0A4V2EYP8"/>
<dbReference type="NCBIfam" id="NF004785">
    <property type="entry name" value="PRK06132.1-2"/>
    <property type="match status" value="1"/>
</dbReference>
<evidence type="ECO:0000256" key="5">
    <source>
        <dbReference type="ARBA" id="ARBA00022984"/>
    </source>
</evidence>
<proteinExistence type="inferred from homology"/>
<dbReference type="Gene3D" id="2.40.440.10">
    <property type="entry name" value="L,D-transpeptidase catalytic domain-like"/>
    <property type="match status" value="1"/>
</dbReference>
<gene>
    <name evidence="10" type="ORF">EV679_3383</name>
</gene>
<feature type="signal peptide" evidence="8">
    <location>
        <begin position="1"/>
        <end position="30"/>
    </location>
</feature>
<name>A0A4V2EYP8_9BURK</name>
<dbReference type="InterPro" id="IPR038063">
    <property type="entry name" value="Transpep_catalytic_dom"/>
</dbReference>